<dbReference type="CDD" id="cd02412">
    <property type="entry name" value="KH-II_30S_S3"/>
    <property type="match status" value="1"/>
</dbReference>
<dbReference type="GO" id="GO:0009507">
    <property type="term" value="C:chloroplast"/>
    <property type="evidence" value="ECO:0007669"/>
    <property type="project" value="UniProtKB-SubCell"/>
</dbReference>
<comment type="similarity">
    <text evidence="1 5 6">Belongs to the universal ribosomal protein uS3 family.</text>
</comment>
<dbReference type="EMBL" id="MH591105">
    <property type="protein sequence ID" value="AYC65005.1"/>
    <property type="molecule type" value="Genomic_DNA"/>
</dbReference>
<keyword evidence="7 9" id="KW-0934">Plastid</keyword>
<comment type="subcellular location">
    <subcellularLocation>
        <location evidence="5 7">Plastid</location>
        <location evidence="5 7">Chloroplast</location>
    </subcellularLocation>
</comment>
<organism evidence="9">
    <name type="scientific">Callipsygma wilsonis</name>
    <dbReference type="NCBI Taxonomy" id="2320807"/>
    <lineage>
        <taxon>Eukaryota</taxon>
        <taxon>Viridiplantae</taxon>
        <taxon>Chlorophyta</taxon>
        <taxon>core chlorophytes</taxon>
        <taxon>Ulvophyceae</taxon>
        <taxon>TCBD clade</taxon>
        <taxon>Bryopsidales</taxon>
        <taxon>Halimedineae</taxon>
        <taxon>Halimedaceae</taxon>
        <taxon>Rhipiliopsideae</taxon>
        <taxon>Callipsygma</taxon>
    </lineage>
</organism>
<dbReference type="AlphaFoldDB" id="A0A386AZY3"/>
<dbReference type="GeneID" id="38278867"/>
<evidence type="ECO:0000256" key="3">
    <source>
        <dbReference type="ARBA" id="ARBA00023274"/>
    </source>
</evidence>
<dbReference type="InterPro" id="IPR036419">
    <property type="entry name" value="Ribosomal_S3_C_sf"/>
</dbReference>
<evidence type="ECO:0000259" key="8">
    <source>
        <dbReference type="Pfam" id="PF00189"/>
    </source>
</evidence>
<dbReference type="InterPro" id="IPR015946">
    <property type="entry name" value="KH_dom-like_a/b"/>
</dbReference>
<dbReference type="PROSITE" id="PS00548">
    <property type="entry name" value="RIBOSOMAL_S3"/>
    <property type="match status" value="1"/>
</dbReference>
<name>A0A386AZY3_9CHLO</name>
<evidence type="ECO:0000256" key="2">
    <source>
        <dbReference type="ARBA" id="ARBA00022980"/>
    </source>
</evidence>
<proteinExistence type="inferred from homology"/>
<dbReference type="InterPro" id="IPR057258">
    <property type="entry name" value="Ribosomal_uS3"/>
</dbReference>
<dbReference type="Gene3D" id="3.30.300.20">
    <property type="match status" value="1"/>
</dbReference>
<evidence type="ECO:0000256" key="7">
    <source>
        <dbReference type="RuleBase" id="RU003626"/>
    </source>
</evidence>
<dbReference type="InterPro" id="IPR018280">
    <property type="entry name" value="Ribosomal_uS3_CS"/>
</dbReference>
<evidence type="ECO:0000313" key="9">
    <source>
        <dbReference type="EMBL" id="AYC65005.1"/>
    </source>
</evidence>
<reference evidence="9" key="2">
    <citation type="journal article" date="2019" name="Mol. Phylogenet. Evol.">
        <title>Reassessment of the classification of bryopsidales (chlorophyta) based on chloroplast phylogenomic analyses.</title>
        <authorList>
            <person name="Cremen M.C."/>
            <person name="Leliaert F."/>
            <person name="West J."/>
            <person name="Lam D.W."/>
            <person name="Shimada S."/>
            <person name="Lopez-Bautista J.M."/>
            <person name="Verbruggen H."/>
        </authorList>
    </citation>
    <scope>NUCLEOTIDE SEQUENCE</scope>
</reference>
<dbReference type="PANTHER" id="PTHR11760:SF19">
    <property type="entry name" value="SMALL RIBOSOMAL SUBUNIT PROTEIN US3C"/>
    <property type="match status" value="1"/>
</dbReference>
<dbReference type="InterPro" id="IPR001351">
    <property type="entry name" value="Ribosomal_uS3_C"/>
</dbReference>
<evidence type="ECO:0000256" key="5">
    <source>
        <dbReference type="HAMAP-Rule" id="MF_01309"/>
    </source>
</evidence>
<dbReference type="Pfam" id="PF00189">
    <property type="entry name" value="Ribosomal_S3_C"/>
    <property type="match status" value="1"/>
</dbReference>
<dbReference type="PANTHER" id="PTHR11760">
    <property type="entry name" value="30S/40S RIBOSOMAL PROTEIN S3"/>
    <property type="match status" value="1"/>
</dbReference>
<dbReference type="SUPFAM" id="SSF54814">
    <property type="entry name" value="Prokaryotic type KH domain (KH-domain type II)"/>
    <property type="match status" value="1"/>
</dbReference>
<dbReference type="GO" id="GO:0006412">
    <property type="term" value="P:translation"/>
    <property type="evidence" value="ECO:0007669"/>
    <property type="project" value="UniProtKB-UniRule"/>
</dbReference>
<evidence type="ECO:0000256" key="1">
    <source>
        <dbReference type="ARBA" id="ARBA00010761"/>
    </source>
</evidence>
<accession>A0A386AZY3</accession>
<keyword evidence="7 9" id="KW-0150">Chloroplast</keyword>
<dbReference type="Gene3D" id="3.30.1140.32">
    <property type="entry name" value="Ribosomal protein S3, C-terminal domain"/>
    <property type="match status" value="1"/>
</dbReference>
<dbReference type="HAMAP" id="MF_01309_B">
    <property type="entry name" value="Ribosomal_uS3_B"/>
    <property type="match status" value="1"/>
</dbReference>
<dbReference type="InterPro" id="IPR009019">
    <property type="entry name" value="KH_sf_prok-type"/>
</dbReference>
<reference evidence="9" key="1">
    <citation type="submission" date="2018-07" db="EMBL/GenBank/DDBJ databases">
        <authorList>
            <person name="Quirk P.G."/>
            <person name="Krulwich T.A."/>
        </authorList>
    </citation>
    <scope>NUCLEOTIDE SEQUENCE</scope>
</reference>
<dbReference type="GO" id="GO:0003735">
    <property type="term" value="F:structural constituent of ribosome"/>
    <property type="evidence" value="ECO:0007669"/>
    <property type="project" value="InterPro"/>
</dbReference>
<gene>
    <name evidence="5 9" type="primary">rps3</name>
</gene>
<dbReference type="InterPro" id="IPR005704">
    <property type="entry name" value="Ribosomal_uS3_bac-typ"/>
</dbReference>
<dbReference type="SUPFAM" id="SSF54821">
    <property type="entry name" value="Ribosomal protein S3 C-terminal domain"/>
    <property type="match status" value="1"/>
</dbReference>
<dbReference type="GO" id="GO:0022627">
    <property type="term" value="C:cytosolic small ribosomal subunit"/>
    <property type="evidence" value="ECO:0007669"/>
    <property type="project" value="TreeGrafter"/>
</dbReference>
<feature type="domain" description="Small ribosomal subunit protein uS3 C-terminal" evidence="8">
    <location>
        <begin position="126"/>
        <end position="206"/>
    </location>
</feature>
<evidence type="ECO:0000256" key="6">
    <source>
        <dbReference type="RuleBase" id="RU003624"/>
    </source>
</evidence>
<protein>
    <recommendedName>
        <fullName evidence="4 5">Small ribosomal subunit protein uS3c</fullName>
    </recommendedName>
</protein>
<dbReference type="RefSeq" id="YP_009519066.1">
    <property type="nucleotide sequence ID" value="NC_039522.1"/>
</dbReference>
<dbReference type="GO" id="GO:0003723">
    <property type="term" value="F:RNA binding"/>
    <property type="evidence" value="ECO:0007669"/>
    <property type="project" value="InterPro"/>
</dbReference>
<keyword evidence="3 5" id="KW-0687">Ribonucleoprotein</keyword>
<geneLocation type="chloroplast" evidence="9"/>
<dbReference type="NCBIfam" id="TIGR01009">
    <property type="entry name" value="rpsC_bact"/>
    <property type="match status" value="1"/>
</dbReference>
<keyword evidence="2 5" id="KW-0689">Ribosomal protein</keyword>
<sequence>MGQKVHPIGFRLGISRPYLSHWFASKKNYSEYLLEDTLLRQTLYQRYKYTGIERIEIFRKVETHLEIKIIAKKRNNLIGPKRKNLIFLKKEIKKIIASKKKVILSIFKTSSEKFISANSIIDFLVNLLEKRTPYRVVLNKFFKEKNLNSIEGLKIQISGRLNGAEIARKHWIRRGRLPLQTLQANIDYCFKKAQTIYGVLGIKVWVFQEKKKNVSTKKSKI</sequence>
<comment type="subunit">
    <text evidence="5 7">Part of the 30S ribosomal subunit.</text>
</comment>
<evidence type="ECO:0000256" key="4">
    <source>
        <dbReference type="ARBA" id="ARBA00035154"/>
    </source>
</evidence>